<dbReference type="SUPFAM" id="SSF50993">
    <property type="entry name" value="Peptidase/esterase 'gauge' domain"/>
    <property type="match status" value="1"/>
</dbReference>
<dbReference type="PRINTS" id="PR00862">
    <property type="entry name" value="PROLIGOPTASE"/>
</dbReference>
<comment type="similarity">
    <text evidence="1">Belongs to the peptidase S9A family.</text>
</comment>
<accession>A0A933SE63</accession>
<dbReference type="InterPro" id="IPR001375">
    <property type="entry name" value="Peptidase_S9_cat"/>
</dbReference>
<dbReference type="Gene3D" id="2.130.10.120">
    <property type="entry name" value="Prolyl oligopeptidase, N-terminal domain"/>
    <property type="match status" value="1"/>
</dbReference>
<dbReference type="InterPro" id="IPR002470">
    <property type="entry name" value="Peptidase_S9A"/>
</dbReference>
<evidence type="ECO:0000259" key="6">
    <source>
        <dbReference type="Pfam" id="PF02897"/>
    </source>
</evidence>
<organism evidence="7 8">
    <name type="scientific">Eiseniibacteriota bacterium</name>
    <dbReference type="NCBI Taxonomy" id="2212470"/>
    <lineage>
        <taxon>Bacteria</taxon>
        <taxon>Candidatus Eiseniibacteriota</taxon>
    </lineage>
</organism>
<feature type="domain" description="Peptidase S9 prolyl oligopeptidase catalytic" evidence="5">
    <location>
        <begin position="473"/>
        <end position="684"/>
    </location>
</feature>
<keyword evidence="2" id="KW-0645">Protease</keyword>
<dbReference type="GO" id="GO:0006508">
    <property type="term" value="P:proteolysis"/>
    <property type="evidence" value="ECO:0007669"/>
    <property type="project" value="UniProtKB-KW"/>
</dbReference>
<dbReference type="InterPro" id="IPR029058">
    <property type="entry name" value="AB_hydrolase_fold"/>
</dbReference>
<name>A0A933SE63_UNCEI</name>
<evidence type="ECO:0000259" key="5">
    <source>
        <dbReference type="Pfam" id="PF00326"/>
    </source>
</evidence>
<evidence type="ECO:0000313" key="7">
    <source>
        <dbReference type="EMBL" id="MBI5168339.1"/>
    </source>
</evidence>
<keyword evidence="3" id="KW-0378">Hydrolase</keyword>
<feature type="domain" description="Peptidase S9A N-terminal" evidence="6">
    <location>
        <begin position="13"/>
        <end position="408"/>
    </location>
</feature>
<dbReference type="Gene3D" id="3.40.50.1820">
    <property type="entry name" value="alpha/beta hydrolase"/>
    <property type="match status" value="1"/>
</dbReference>
<evidence type="ECO:0000256" key="3">
    <source>
        <dbReference type="ARBA" id="ARBA00022801"/>
    </source>
</evidence>
<dbReference type="InterPro" id="IPR051543">
    <property type="entry name" value="Serine_Peptidase_S9A"/>
</dbReference>
<evidence type="ECO:0000256" key="2">
    <source>
        <dbReference type="ARBA" id="ARBA00022670"/>
    </source>
</evidence>
<dbReference type="PANTHER" id="PTHR11757:SF19">
    <property type="entry name" value="PROLYL ENDOPEPTIDASE-LIKE"/>
    <property type="match status" value="1"/>
</dbReference>
<gene>
    <name evidence="7" type="ORF">HZA61_02505</name>
</gene>
<proteinExistence type="inferred from homology"/>
<dbReference type="Pfam" id="PF02897">
    <property type="entry name" value="Peptidase_S9_N"/>
    <property type="match status" value="1"/>
</dbReference>
<dbReference type="SUPFAM" id="SSF53474">
    <property type="entry name" value="alpha/beta-Hydrolases"/>
    <property type="match status" value="1"/>
</dbReference>
<dbReference type="GO" id="GO:0004252">
    <property type="term" value="F:serine-type endopeptidase activity"/>
    <property type="evidence" value="ECO:0007669"/>
    <property type="project" value="InterPro"/>
</dbReference>
<keyword evidence="4" id="KW-0720">Serine protease</keyword>
<dbReference type="EMBL" id="JACRIW010000020">
    <property type="protein sequence ID" value="MBI5168339.1"/>
    <property type="molecule type" value="Genomic_DNA"/>
</dbReference>
<reference evidence="7" key="1">
    <citation type="submission" date="2020-07" db="EMBL/GenBank/DDBJ databases">
        <title>Huge and variable diversity of episymbiotic CPR bacteria and DPANN archaea in groundwater ecosystems.</title>
        <authorList>
            <person name="He C.Y."/>
            <person name="Keren R."/>
            <person name="Whittaker M."/>
            <person name="Farag I.F."/>
            <person name="Doudna J."/>
            <person name="Cate J.H.D."/>
            <person name="Banfield J.F."/>
        </authorList>
    </citation>
    <scope>NUCLEOTIDE SEQUENCE</scope>
    <source>
        <strain evidence="7">NC_groundwater_1813_Pr3_B-0.1um_71_17</strain>
    </source>
</reference>
<protein>
    <submittedName>
        <fullName evidence="7">S9 family peptidase</fullName>
    </submittedName>
</protein>
<evidence type="ECO:0000256" key="1">
    <source>
        <dbReference type="ARBA" id="ARBA00005228"/>
    </source>
</evidence>
<sequence>MPISELRGIPAEPPIAEPKPVVTTLHGETRRDDYAWLRDKDAPGVRAYLEAENAYADACMDGTQELQDALYAEMLSRIQQTDLSVPYRRGAWLYYTRTEEGRQYAFHCRREGSMDAPEQMLIDVNALAEGLSFMAIGAYEVSPDGSKLAYSTDSTGYRQYRLRVKDLDTGALLDVDAERVTSVAWSADGRTLFYVQEDAVSKRSYRLWRHTLGTAAHTLVYEEPDERFDVYVSLTRSGEWLVQTRASHTTSEVCVLDAATPDGAWTLLAPRVQDREYFVEHRGGEFYIRVNDTGRNFRIVTAPVASPSPEHWTELVAHRPEVMITGIDCFAGHLVWTERERALPHIVVMDLATRAAKRVTFDEAAYAVGPGANEEFAATTFRYGYQSFLTPPSVYDLDLGTLRSTMRKRTEVLGGWNPDSYVLERIEAVTADGVRVPLTLLARRDTPRDGSAPCLLYAYGSYGMPSNVLFNPNRFCLVDRGMVYALAHIRGGGDLGKAWHDDGRMAKKMNTFTDFVACAEHLCATKWTSPEGLVAQGGSAGGLLMGAVTNLRPDLFRGVLSQVPFVDCINTMLDESLPLTVGEFEEWGNPKLAEQYEWMRAYSPYDNLEEKAYPAILVKTSLNDSQVGYWEPAKYVAKLRTKKTDARPLLFKCNMGAGHGGASGRYDALREIAFDYAWILNQVGLAGTKPRH</sequence>
<dbReference type="InterPro" id="IPR023302">
    <property type="entry name" value="Pept_S9A_N"/>
</dbReference>
<evidence type="ECO:0000313" key="8">
    <source>
        <dbReference type="Proteomes" id="UP000696931"/>
    </source>
</evidence>
<dbReference type="AlphaFoldDB" id="A0A933SE63"/>
<comment type="caution">
    <text evidence="7">The sequence shown here is derived from an EMBL/GenBank/DDBJ whole genome shotgun (WGS) entry which is preliminary data.</text>
</comment>
<dbReference type="Pfam" id="PF00326">
    <property type="entry name" value="Peptidase_S9"/>
    <property type="match status" value="1"/>
</dbReference>
<dbReference type="PANTHER" id="PTHR11757">
    <property type="entry name" value="PROTEASE FAMILY S9A OLIGOPEPTIDASE"/>
    <property type="match status" value="1"/>
</dbReference>
<dbReference type="Proteomes" id="UP000696931">
    <property type="component" value="Unassembled WGS sequence"/>
</dbReference>
<evidence type="ECO:0000256" key="4">
    <source>
        <dbReference type="ARBA" id="ARBA00022825"/>
    </source>
</evidence>